<dbReference type="RefSeq" id="WP_194562963.1">
    <property type="nucleotide sequence ID" value="NZ_JADKPV010000004.1"/>
</dbReference>
<dbReference type="AlphaFoldDB" id="A0A8J7G703"/>
<gene>
    <name evidence="1" type="ORF">IRY55_08910</name>
</gene>
<protein>
    <submittedName>
        <fullName evidence="1">Uncharacterized protein</fullName>
    </submittedName>
</protein>
<dbReference type="Proteomes" id="UP000622653">
    <property type="component" value="Unassembled WGS sequence"/>
</dbReference>
<keyword evidence="2" id="KW-1185">Reference proteome</keyword>
<name>A0A8J7G703_9BACL</name>
<organism evidence="1 2">
    <name type="scientific">Savagea serpentis</name>
    <dbReference type="NCBI Taxonomy" id="2785297"/>
    <lineage>
        <taxon>Bacteria</taxon>
        <taxon>Bacillati</taxon>
        <taxon>Bacillota</taxon>
        <taxon>Bacilli</taxon>
        <taxon>Bacillales</taxon>
        <taxon>Caryophanaceae</taxon>
        <taxon>Savagea</taxon>
    </lineage>
</organism>
<comment type="caution">
    <text evidence="1">The sequence shown here is derived from an EMBL/GenBank/DDBJ whole genome shotgun (WGS) entry which is preliminary data.</text>
</comment>
<evidence type="ECO:0000313" key="2">
    <source>
        <dbReference type="Proteomes" id="UP000622653"/>
    </source>
</evidence>
<accession>A0A8J7G703</accession>
<evidence type="ECO:0000313" key="1">
    <source>
        <dbReference type="EMBL" id="MBF4501481.1"/>
    </source>
</evidence>
<sequence length="553" mass="63082">MNKKTGMIALIIAVVVGGGALAFAFLGGSTKQDYFKAEFKSVQTMVDDFKHRYKPELDYYDMTMEHPVEAKSKMTVDMNSQSALLADVPTDLIKDSHIEMTSQSDMKNKVADVRVKGEVAGMPLDNIYLRLAQHDLFVQLPFLSEVLTINDKKVNELMKENDPEWTEEMSIDFTQFFNQNTLPADKDMKHVQDAMLKTLYKNLDDEAFTSTKEKVTVLSEELNAEKITMDLGPEQLKKATVAILELVRDDKTIQKMVKESMTQNAMFEMTSPEEMMKDFNNDINEAIEEVKQSTEKPHLVSTIWIADDFIVKRELTMADDEETAVQVKGNHLRKKDGHTFQYAFGSVEQPNAFTIQGETKFDGKITADRIDFAVEDLGTLTYTADETLEKDVRDYKYTFSVQSDMAIAGELVWSGKNEYSKDAMKSSQRVGINYEDIKVEDVALIVESDTKRIKATSENPTDNIRNLNDMSQDEITTYLETEFEEVGQILQGLMMTTMFDGDMEGAWDEEPTMEFTDADFEEMRAELAEDGIEMTDEEFAEWKLEMQEMFGNE</sequence>
<reference evidence="1" key="1">
    <citation type="submission" date="2020-11" db="EMBL/GenBank/DDBJ databases">
        <title>Multidrug resistant novel bacterium Savagea serpentis sp. nov., isolated from the scats of a vine snake (Ahaetulla nasuta).</title>
        <authorList>
            <person name="Venkata Ramana V."/>
            <person name="Vikas Patil S."/>
            <person name="Yogita Lugani V."/>
        </authorList>
    </citation>
    <scope>NUCLEOTIDE SEQUENCE</scope>
    <source>
        <strain evidence="1">SN6</strain>
    </source>
</reference>
<dbReference type="EMBL" id="JADKPV010000004">
    <property type="protein sequence ID" value="MBF4501481.1"/>
    <property type="molecule type" value="Genomic_DNA"/>
</dbReference>
<proteinExistence type="predicted"/>